<dbReference type="OrthoDB" id="1448607at2"/>
<dbReference type="EMBL" id="VSKK01000001">
    <property type="protein sequence ID" value="TYB79065.1"/>
    <property type="molecule type" value="Genomic_DNA"/>
</dbReference>
<dbReference type="GO" id="GO:0005509">
    <property type="term" value="F:calcium ion binding"/>
    <property type="evidence" value="ECO:0007669"/>
    <property type="project" value="InterPro"/>
</dbReference>
<keyword evidence="2" id="KW-0732">Signal</keyword>
<dbReference type="PROSITE" id="PS51257">
    <property type="entry name" value="PROKAR_LIPOPROTEIN"/>
    <property type="match status" value="1"/>
</dbReference>
<feature type="region of interest" description="Disordered" evidence="1">
    <location>
        <begin position="275"/>
        <end position="334"/>
    </location>
</feature>
<comment type="caution">
    <text evidence="3">The sequence shown here is derived from an EMBL/GenBank/DDBJ whole genome shotgun (WGS) entry which is preliminary data.</text>
</comment>
<keyword evidence="4" id="KW-1185">Reference proteome</keyword>
<dbReference type="Pfam" id="PF19765">
    <property type="entry name" value="DUF6252"/>
    <property type="match status" value="1"/>
</dbReference>
<name>A0A5D0RE72_9FLAO</name>
<feature type="compositionally biased region" description="Acidic residues" evidence="1">
    <location>
        <begin position="311"/>
        <end position="326"/>
    </location>
</feature>
<sequence>MKKLFVIALAFVTLFSCGDEIEFNSPALQGKKDGNRWKAVVFRATYNEVGKLVITGGDNFETVSLHISALAIGDYPLGIGKNSYAEFLDTQDISYSTNNEPDPDFNFYPPNGLITISRYDTGNNTVSGEFYYSAYSNDGLKTVNFSEGVFFDIPLPIGAGPNVMSCDDAEAQEVIAEALYASTPTTSLDYSANCNAYKQALINKQNACVDTDGSIQAIIDTLFCNDDDGDGILSINEDLDEDGDPTNDNTDGDGFANYLDDDDDNDSLLTVNEDVNANGDVTDDDTDGDGVPNYLDNDDDGDGILTINEDANSDGDVTNDDTDGDGIPDYLDNN</sequence>
<dbReference type="AlphaFoldDB" id="A0A5D0RE72"/>
<dbReference type="InterPro" id="IPR028974">
    <property type="entry name" value="TSP_type-3_rpt"/>
</dbReference>
<proteinExistence type="predicted"/>
<evidence type="ECO:0000313" key="4">
    <source>
        <dbReference type="Proteomes" id="UP000323720"/>
    </source>
</evidence>
<evidence type="ECO:0000256" key="1">
    <source>
        <dbReference type="SAM" id="MobiDB-lite"/>
    </source>
</evidence>
<protein>
    <recommendedName>
        <fullName evidence="5">Lipoprotein</fullName>
    </recommendedName>
</protein>
<evidence type="ECO:0008006" key="5">
    <source>
        <dbReference type="Google" id="ProtNLM"/>
    </source>
</evidence>
<evidence type="ECO:0000256" key="2">
    <source>
        <dbReference type="SAM" id="SignalP"/>
    </source>
</evidence>
<dbReference type="Proteomes" id="UP000323720">
    <property type="component" value="Unassembled WGS sequence"/>
</dbReference>
<organism evidence="3 4">
    <name type="scientific">Bizionia myxarmorum</name>
    <dbReference type="NCBI Taxonomy" id="291186"/>
    <lineage>
        <taxon>Bacteria</taxon>
        <taxon>Pseudomonadati</taxon>
        <taxon>Bacteroidota</taxon>
        <taxon>Flavobacteriia</taxon>
        <taxon>Flavobacteriales</taxon>
        <taxon>Flavobacteriaceae</taxon>
        <taxon>Bizionia</taxon>
    </lineage>
</organism>
<feature type="signal peptide" evidence="2">
    <location>
        <begin position="1"/>
        <end position="18"/>
    </location>
</feature>
<dbReference type="RefSeq" id="WP_148402801.1">
    <property type="nucleotide sequence ID" value="NZ_VSKK01000001.1"/>
</dbReference>
<reference evidence="3 4" key="1">
    <citation type="submission" date="2019-08" db="EMBL/GenBank/DDBJ databases">
        <title>Genomes of Antarctic Bizionia species.</title>
        <authorList>
            <person name="Bowman J.P."/>
        </authorList>
    </citation>
    <scope>NUCLEOTIDE SEQUENCE [LARGE SCALE GENOMIC DNA]</scope>
    <source>
        <strain evidence="3 4">ADA-4</strain>
    </source>
</reference>
<accession>A0A5D0RE72</accession>
<dbReference type="InterPro" id="IPR046219">
    <property type="entry name" value="DUF6252"/>
</dbReference>
<evidence type="ECO:0000313" key="3">
    <source>
        <dbReference type="EMBL" id="TYB79065.1"/>
    </source>
</evidence>
<dbReference type="Gene3D" id="4.10.1080.10">
    <property type="entry name" value="TSP type-3 repeat"/>
    <property type="match status" value="1"/>
</dbReference>
<gene>
    <name evidence="3" type="ORF">ES674_04610</name>
</gene>
<feature type="chain" id="PRO_5023080100" description="Lipoprotein" evidence="2">
    <location>
        <begin position="19"/>
        <end position="334"/>
    </location>
</feature>